<keyword evidence="3" id="KW-1185">Reference proteome</keyword>
<gene>
    <name evidence="2" type="primary">puo</name>
    <name evidence="2" type="ORF">Poly41_71560</name>
</gene>
<dbReference type="Gene3D" id="3.50.50.60">
    <property type="entry name" value="FAD/NAD(P)-binding domain"/>
    <property type="match status" value="1"/>
</dbReference>
<sequence length="427" mass="46496">MSNPSIVENPDVVILGAGLAGLCCAVRLTEAGRSVTLIEATDRVGGRVRTDRVDGFTLDHGFQVLLTAYPACRDLLDYDKLDLQAFDPGALVRHNGKFALVSDPWRRPLEIPATVLSPVGSMGDKLRIAKLRHAACRGSLEDLYGRDQTSTIERLRGDGFSDRMIDQFFRPFLGGVFLDASLSVPSRMLEFVFRMFSQGDVAVPAKGMEAIPLQLADRLPPGTIQRNQTAAAIESDGVLLTNGKKVNAKAIVIATESGAAARLSAVPSLATEWFGTTTVYYAASQAPDDRKRLILRGDEEGPVQTVSVMSRVAPTYAPSGSHLVAVSTPLSQNVPADELDRSLRQQLVGWFGESVHRWRRLQIYHVPFGLPKMSLDPLVQSIGPLPGSKHDHTYLCGDYRETPSIQGAMSSGIRVAEELVRRYALES</sequence>
<accession>A0A5C6CB72</accession>
<dbReference type="PRINTS" id="PR00411">
    <property type="entry name" value="PNDRDTASEI"/>
</dbReference>
<feature type="domain" description="Amine oxidase" evidence="1">
    <location>
        <begin position="19"/>
        <end position="419"/>
    </location>
</feature>
<dbReference type="SUPFAM" id="SSF51905">
    <property type="entry name" value="FAD/NAD(P)-binding domain"/>
    <property type="match status" value="1"/>
</dbReference>
<name>A0A5C6CB72_9BACT</name>
<dbReference type="Pfam" id="PF01593">
    <property type="entry name" value="Amino_oxidase"/>
    <property type="match status" value="1"/>
</dbReference>
<dbReference type="GO" id="GO:0050232">
    <property type="term" value="F:putrescine oxidase activity"/>
    <property type="evidence" value="ECO:0007669"/>
    <property type="project" value="UniProtKB-EC"/>
</dbReference>
<reference evidence="2 3" key="1">
    <citation type="submission" date="2019-02" db="EMBL/GenBank/DDBJ databases">
        <title>Deep-cultivation of Planctomycetes and their phenomic and genomic characterization uncovers novel biology.</title>
        <authorList>
            <person name="Wiegand S."/>
            <person name="Jogler M."/>
            <person name="Boedeker C."/>
            <person name="Pinto D."/>
            <person name="Vollmers J."/>
            <person name="Rivas-Marin E."/>
            <person name="Kohn T."/>
            <person name="Peeters S.H."/>
            <person name="Heuer A."/>
            <person name="Rast P."/>
            <person name="Oberbeckmann S."/>
            <person name="Bunk B."/>
            <person name="Jeske O."/>
            <person name="Meyerdierks A."/>
            <person name="Storesund J.E."/>
            <person name="Kallscheuer N."/>
            <person name="Luecker S."/>
            <person name="Lage O.M."/>
            <person name="Pohl T."/>
            <person name="Merkel B.J."/>
            <person name="Hornburger P."/>
            <person name="Mueller R.-W."/>
            <person name="Bruemmer F."/>
            <person name="Labrenz M."/>
            <person name="Spormann A.M."/>
            <person name="Op Den Camp H."/>
            <person name="Overmann J."/>
            <person name="Amann R."/>
            <person name="Jetten M.S.M."/>
            <person name="Mascher T."/>
            <person name="Medema M.H."/>
            <person name="Devos D.P."/>
            <person name="Kaster A.-K."/>
            <person name="Ovreas L."/>
            <person name="Rohde M."/>
            <person name="Galperin M.Y."/>
            <person name="Jogler C."/>
        </authorList>
    </citation>
    <scope>NUCLEOTIDE SEQUENCE [LARGE SCALE GENOMIC DNA]</scope>
    <source>
        <strain evidence="2 3">Poly41</strain>
    </source>
</reference>
<proteinExistence type="predicted"/>
<dbReference type="InterPro" id="IPR036188">
    <property type="entry name" value="FAD/NAD-bd_sf"/>
</dbReference>
<evidence type="ECO:0000313" key="3">
    <source>
        <dbReference type="Proteomes" id="UP000319143"/>
    </source>
</evidence>
<dbReference type="Proteomes" id="UP000319143">
    <property type="component" value="Unassembled WGS sequence"/>
</dbReference>
<dbReference type="RefSeq" id="WP_146531764.1">
    <property type="nucleotide sequence ID" value="NZ_SJPV01000054.1"/>
</dbReference>
<protein>
    <submittedName>
        <fullName evidence="2">Putrescine oxidase</fullName>
        <ecNumber evidence="2">1.4.3.10</ecNumber>
    </submittedName>
</protein>
<dbReference type="AlphaFoldDB" id="A0A5C6CB72"/>
<dbReference type="EC" id="1.4.3.10" evidence="2"/>
<keyword evidence="2" id="KW-0560">Oxidoreductase</keyword>
<dbReference type="InterPro" id="IPR002937">
    <property type="entry name" value="Amino_oxidase"/>
</dbReference>
<evidence type="ECO:0000313" key="2">
    <source>
        <dbReference type="EMBL" id="TWU21332.1"/>
    </source>
</evidence>
<dbReference type="EMBL" id="SJPV01000054">
    <property type="protein sequence ID" value="TWU21332.1"/>
    <property type="molecule type" value="Genomic_DNA"/>
</dbReference>
<dbReference type="PANTHER" id="PTHR42841">
    <property type="entry name" value="AMINE OXIDASE"/>
    <property type="match status" value="1"/>
</dbReference>
<dbReference type="OrthoDB" id="9767561at2"/>
<organism evidence="2 3">
    <name type="scientific">Novipirellula artificiosorum</name>
    <dbReference type="NCBI Taxonomy" id="2528016"/>
    <lineage>
        <taxon>Bacteria</taxon>
        <taxon>Pseudomonadati</taxon>
        <taxon>Planctomycetota</taxon>
        <taxon>Planctomycetia</taxon>
        <taxon>Pirellulales</taxon>
        <taxon>Pirellulaceae</taxon>
        <taxon>Novipirellula</taxon>
    </lineage>
</organism>
<comment type="caution">
    <text evidence="2">The sequence shown here is derived from an EMBL/GenBank/DDBJ whole genome shotgun (WGS) entry which is preliminary data.</text>
</comment>
<evidence type="ECO:0000259" key="1">
    <source>
        <dbReference type="Pfam" id="PF01593"/>
    </source>
</evidence>